<dbReference type="Gene3D" id="3.30.70.1350">
    <property type="entry name" value="Cation efflux protein, cytoplasmic domain"/>
    <property type="match status" value="1"/>
</dbReference>
<dbReference type="GO" id="GO:0016020">
    <property type="term" value="C:membrane"/>
    <property type="evidence" value="ECO:0007669"/>
    <property type="project" value="UniProtKB-SubCell"/>
</dbReference>
<evidence type="ECO:0000256" key="4">
    <source>
        <dbReference type="ARBA" id="ARBA00022692"/>
    </source>
</evidence>
<evidence type="ECO:0000259" key="9">
    <source>
        <dbReference type="Pfam" id="PF16916"/>
    </source>
</evidence>
<feature type="domain" description="Cation efflux protein cytoplasmic" evidence="9">
    <location>
        <begin position="222"/>
        <end position="298"/>
    </location>
</feature>
<evidence type="ECO:0000256" key="7">
    <source>
        <dbReference type="SAM" id="Phobius"/>
    </source>
</evidence>
<dbReference type="InterPro" id="IPR002524">
    <property type="entry name" value="Cation_efflux"/>
</dbReference>
<dbReference type="InterPro" id="IPR027470">
    <property type="entry name" value="Cation_efflux_CTD"/>
</dbReference>
<feature type="transmembrane region" description="Helical" evidence="7">
    <location>
        <begin position="122"/>
        <end position="143"/>
    </location>
</feature>
<evidence type="ECO:0000256" key="2">
    <source>
        <dbReference type="ARBA" id="ARBA00008114"/>
    </source>
</evidence>
<name>A0A0A2G719_9PORP</name>
<dbReference type="FunFam" id="1.20.1510.10:FF:000006">
    <property type="entry name" value="Divalent cation efflux transporter"/>
    <property type="match status" value="1"/>
</dbReference>
<feature type="transmembrane region" description="Helical" evidence="7">
    <location>
        <begin position="12"/>
        <end position="36"/>
    </location>
</feature>
<sequence length="312" mass="34272">MNVSGHHRKKKILGVGAVGTLSNILLTVLKLVAGIVGNSSALIADAANSLSDLITDIVLFVLVPLSCRPSDKCHKYGHGKYETLASAIIAFGMIVLGAILLAESVNVVSDVIYHQREITPPGTIALLVAFFTLIFKLTLFFYTHKRSEQLSSSSLRAKAFDHRNDVFTSLAVLIGVGAAILLDARWAILEPIAAGVVSLIIIYTGGMLLVPALEELLEKSIPEHQEKNICAILDEEPAILSYHKLYTRRIGTRYAIEVDIRVKGSMSVRAAHDVTKEIEDRLRLCFGPQTHIIVHVEPQEEKDRDEDFVPFE</sequence>
<keyword evidence="11" id="KW-1185">Reference proteome</keyword>
<dbReference type="AlphaFoldDB" id="A0A0A2G719"/>
<dbReference type="OrthoDB" id="9806522at2"/>
<evidence type="ECO:0000259" key="8">
    <source>
        <dbReference type="Pfam" id="PF01545"/>
    </source>
</evidence>
<gene>
    <name evidence="10" type="ORF">HQ36_00790</name>
</gene>
<dbReference type="Pfam" id="PF16916">
    <property type="entry name" value="ZT_dimer"/>
    <property type="match status" value="1"/>
</dbReference>
<evidence type="ECO:0000256" key="3">
    <source>
        <dbReference type="ARBA" id="ARBA00022448"/>
    </source>
</evidence>
<evidence type="ECO:0000256" key="6">
    <source>
        <dbReference type="ARBA" id="ARBA00023136"/>
    </source>
</evidence>
<comment type="subcellular location">
    <subcellularLocation>
        <location evidence="1">Membrane</location>
        <topology evidence="1">Multi-pass membrane protein</topology>
    </subcellularLocation>
</comment>
<proteinExistence type="inferred from homology"/>
<feature type="transmembrane region" description="Helical" evidence="7">
    <location>
        <begin position="84"/>
        <end position="102"/>
    </location>
</feature>
<dbReference type="SUPFAM" id="SSF160240">
    <property type="entry name" value="Cation efflux protein cytoplasmic domain-like"/>
    <property type="match status" value="1"/>
</dbReference>
<evidence type="ECO:0000256" key="1">
    <source>
        <dbReference type="ARBA" id="ARBA00004141"/>
    </source>
</evidence>
<dbReference type="InterPro" id="IPR050291">
    <property type="entry name" value="CDF_Transporter"/>
</dbReference>
<dbReference type="eggNOG" id="COG0053">
    <property type="taxonomic scope" value="Bacteria"/>
</dbReference>
<feature type="domain" description="Cation efflux protein transmembrane" evidence="8">
    <location>
        <begin position="18"/>
        <end position="217"/>
    </location>
</feature>
<keyword evidence="4 7" id="KW-0812">Transmembrane</keyword>
<evidence type="ECO:0000313" key="10">
    <source>
        <dbReference type="EMBL" id="KGN99041.1"/>
    </source>
</evidence>
<protein>
    <submittedName>
        <fullName evidence="10">Cation diffusion facilitator family transporter</fullName>
    </submittedName>
</protein>
<dbReference type="SUPFAM" id="SSF161111">
    <property type="entry name" value="Cation efflux protein transmembrane domain-like"/>
    <property type="match status" value="1"/>
</dbReference>
<dbReference type="EMBL" id="JQZW01000002">
    <property type="protein sequence ID" value="KGN99041.1"/>
    <property type="molecule type" value="Genomic_DNA"/>
</dbReference>
<dbReference type="PANTHER" id="PTHR43840:SF15">
    <property type="entry name" value="MITOCHONDRIAL METAL TRANSPORTER 1-RELATED"/>
    <property type="match status" value="1"/>
</dbReference>
<keyword evidence="6 7" id="KW-0472">Membrane</keyword>
<dbReference type="Pfam" id="PF01545">
    <property type="entry name" value="Cation_efflux"/>
    <property type="match status" value="1"/>
</dbReference>
<comment type="caution">
    <text evidence="10">The sequence shown here is derived from an EMBL/GenBank/DDBJ whole genome shotgun (WGS) entry which is preliminary data.</text>
</comment>
<dbReference type="PANTHER" id="PTHR43840">
    <property type="entry name" value="MITOCHONDRIAL METAL TRANSPORTER 1-RELATED"/>
    <property type="match status" value="1"/>
</dbReference>
<keyword evidence="5 7" id="KW-1133">Transmembrane helix</keyword>
<dbReference type="Proteomes" id="UP000030134">
    <property type="component" value="Unassembled WGS sequence"/>
</dbReference>
<keyword evidence="3" id="KW-0813">Transport</keyword>
<dbReference type="Gene3D" id="1.20.1510.10">
    <property type="entry name" value="Cation efflux protein transmembrane domain"/>
    <property type="match status" value="1"/>
</dbReference>
<evidence type="ECO:0000256" key="5">
    <source>
        <dbReference type="ARBA" id="ARBA00022989"/>
    </source>
</evidence>
<dbReference type="NCBIfam" id="TIGR01297">
    <property type="entry name" value="CDF"/>
    <property type="match status" value="1"/>
</dbReference>
<dbReference type="GO" id="GO:0008324">
    <property type="term" value="F:monoatomic cation transmembrane transporter activity"/>
    <property type="evidence" value="ECO:0007669"/>
    <property type="project" value="InterPro"/>
</dbReference>
<feature type="transmembrane region" description="Helical" evidence="7">
    <location>
        <begin position="164"/>
        <end position="182"/>
    </location>
</feature>
<dbReference type="InterPro" id="IPR058533">
    <property type="entry name" value="Cation_efflux_TM"/>
</dbReference>
<feature type="transmembrane region" description="Helical" evidence="7">
    <location>
        <begin position="42"/>
        <end position="63"/>
    </location>
</feature>
<feature type="transmembrane region" description="Helical" evidence="7">
    <location>
        <begin position="188"/>
        <end position="210"/>
    </location>
</feature>
<organism evidence="10 11">
    <name type="scientific">Porphyromonas gingivicanis</name>
    <dbReference type="NCBI Taxonomy" id="266762"/>
    <lineage>
        <taxon>Bacteria</taxon>
        <taxon>Pseudomonadati</taxon>
        <taxon>Bacteroidota</taxon>
        <taxon>Bacteroidia</taxon>
        <taxon>Bacteroidales</taxon>
        <taxon>Porphyromonadaceae</taxon>
        <taxon>Porphyromonas</taxon>
    </lineage>
</organism>
<dbReference type="InterPro" id="IPR036837">
    <property type="entry name" value="Cation_efflux_CTD_sf"/>
</dbReference>
<accession>A0A0A2G719</accession>
<dbReference type="RefSeq" id="WP_025842725.1">
    <property type="nucleotide sequence ID" value="NZ_JQZW01000002.1"/>
</dbReference>
<reference evidence="10 11" key="1">
    <citation type="submission" date="2014-08" db="EMBL/GenBank/DDBJ databases">
        <title>Porphyromonas gingivicanis strain:COT-022_OH1391 Genome sequencing.</title>
        <authorList>
            <person name="Wallis C."/>
            <person name="Deusch O."/>
            <person name="O'Flynn C."/>
            <person name="Davis I."/>
            <person name="Jospin G."/>
            <person name="Darling A.E."/>
            <person name="Coil D.A."/>
            <person name="Alexiev A."/>
            <person name="Horsfall A."/>
            <person name="Kirkwood N."/>
            <person name="Harris S."/>
            <person name="Eisen J.A."/>
        </authorList>
    </citation>
    <scope>NUCLEOTIDE SEQUENCE [LARGE SCALE GENOMIC DNA]</scope>
    <source>
        <strain evidence="11">COT-022 OH1391</strain>
    </source>
</reference>
<evidence type="ECO:0000313" key="11">
    <source>
        <dbReference type="Proteomes" id="UP000030134"/>
    </source>
</evidence>
<comment type="similarity">
    <text evidence="2">Belongs to the cation diffusion facilitator (CDF) transporter (TC 2.A.4) family.</text>
</comment>
<dbReference type="InterPro" id="IPR027469">
    <property type="entry name" value="Cation_efflux_TMD_sf"/>
</dbReference>
<dbReference type="STRING" id="266762.HQ36_00790"/>